<feature type="transmembrane region" description="Helical" evidence="1">
    <location>
        <begin position="399"/>
        <end position="419"/>
    </location>
</feature>
<evidence type="ECO:0000259" key="2">
    <source>
        <dbReference type="Pfam" id="PF09925"/>
    </source>
</evidence>
<evidence type="ECO:0000313" key="4">
    <source>
        <dbReference type="Proteomes" id="UP000808337"/>
    </source>
</evidence>
<protein>
    <submittedName>
        <fullName evidence="3">DUF2157 domain-containing protein</fullName>
    </submittedName>
</protein>
<keyword evidence="1" id="KW-0472">Membrane</keyword>
<comment type="caution">
    <text evidence="3">The sequence shown here is derived from an EMBL/GenBank/DDBJ whole genome shotgun (WGS) entry which is preliminary data.</text>
</comment>
<sequence length="426" mass="47797">MKVRKEITELLNAGVITQETADRITQYYDSKTEPPSNKLVIVFGILGAILVSLGIILILAHNWDSLSRSVKTVIAFIPLLAGQAICGYTLLKKEESVTWREAGSAFLIFSVGACIGLLSQIYNVSGNLASYLFTWTLLCVPIIYVMRSSMASLLYIAGITWYACEIGYWGNSTHESYLYWGMLLLVLPYYYMLYRKRSEGNFFTFHNWFIPLSVVIVLGTVAKDVGDLMFIAYVSLFGLLYLIGNTPFIRDQKIRNNGYLMLGSLGTVGILLVLSFNFFWSDLIDKDFSEKNVFSSVEFLVSALLTLAALSLLIYQKMRQKPLEIKPAELIFLLFIGVFIIGLSSLLSVVLINLLVLGVGILTIREGARENHLGILNYGLLIVTALVICRFFDTDISFVLKGILFVGVGLGFFFANYWMMKKKRVT</sequence>
<name>A0A9D7SZ03_9BACT</name>
<evidence type="ECO:0000313" key="3">
    <source>
        <dbReference type="EMBL" id="MBK9984749.1"/>
    </source>
</evidence>
<reference evidence="3 4" key="1">
    <citation type="submission" date="2020-10" db="EMBL/GenBank/DDBJ databases">
        <title>Connecting structure to function with the recovery of over 1000 high-quality activated sludge metagenome-assembled genomes encoding full-length rRNA genes using long-read sequencing.</title>
        <authorList>
            <person name="Singleton C.M."/>
            <person name="Petriglieri F."/>
            <person name="Kristensen J.M."/>
            <person name="Kirkegaard R.H."/>
            <person name="Michaelsen T.Y."/>
            <person name="Andersen M.H."/>
            <person name="Karst S.M."/>
            <person name="Dueholm M.S."/>
            <person name="Nielsen P.H."/>
            <person name="Albertsen M."/>
        </authorList>
    </citation>
    <scope>NUCLEOTIDE SEQUENCE [LARGE SCALE GENOMIC DNA]</scope>
    <source>
        <strain evidence="3">Ribe_18-Q3-R11-54_MAXAC.273</strain>
    </source>
</reference>
<dbReference type="EMBL" id="JADKGY010000031">
    <property type="protein sequence ID" value="MBK9984749.1"/>
    <property type="molecule type" value="Genomic_DNA"/>
</dbReference>
<dbReference type="InterPro" id="IPR018677">
    <property type="entry name" value="DUF2157"/>
</dbReference>
<feature type="transmembrane region" description="Helical" evidence="1">
    <location>
        <begin position="103"/>
        <end position="122"/>
    </location>
</feature>
<dbReference type="Proteomes" id="UP000808337">
    <property type="component" value="Unassembled WGS sequence"/>
</dbReference>
<feature type="transmembrane region" description="Helical" evidence="1">
    <location>
        <begin position="205"/>
        <end position="222"/>
    </location>
</feature>
<feature type="transmembrane region" description="Helical" evidence="1">
    <location>
        <begin position="39"/>
        <end position="60"/>
    </location>
</feature>
<evidence type="ECO:0000256" key="1">
    <source>
        <dbReference type="SAM" id="Phobius"/>
    </source>
</evidence>
<keyword evidence="1" id="KW-0812">Transmembrane</keyword>
<organism evidence="3 4">
    <name type="scientific">Candidatus Opimibacter skivensis</name>
    <dbReference type="NCBI Taxonomy" id="2982028"/>
    <lineage>
        <taxon>Bacteria</taxon>
        <taxon>Pseudomonadati</taxon>
        <taxon>Bacteroidota</taxon>
        <taxon>Saprospiria</taxon>
        <taxon>Saprospirales</taxon>
        <taxon>Saprospiraceae</taxon>
        <taxon>Candidatus Opimibacter</taxon>
    </lineage>
</organism>
<feature type="transmembrane region" description="Helical" evidence="1">
    <location>
        <begin position="375"/>
        <end position="392"/>
    </location>
</feature>
<keyword evidence="1" id="KW-1133">Transmembrane helix</keyword>
<feature type="transmembrane region" description="Helical" evidence="1">
    <location>
        <begin position="72"/>
        <end position="91"/>
    </location>
</feature>
<feature type="transmembrane region" description="Helical" evidence="1">
    <location>
        <begin position="299"/>
        <end position="318"/>
    </location>
</feature>
<proteinExistence type="predicted"/>
<accession>A0A9D7SZ03</accession>
<feature type="domain" description="DUF2157" evidence="2">
    <location>
        <begin position="10"/>
        <end position="150"/>
    </location>
</feature>
<feature type="transmembrane region" description="Helical" evidence="1">
    <location>
        <begin position="260"/>
        <end position="279"/>
    </location>
</feature>
<dbReference type="Pfam" id="PF09925">
    <property type="entry name" value="DUF2157"/>
    <property type="match status" value="1"/>
</dbReference>
<feature type="transmembrane region" description="Helical" evidence="1">
    <location>
        <begin position="153"/>
        <end position="171"/>
    </location>
</feature>
<feature type="transmembrane region" description="Helical" evidence="1">
    <location>
        <begin position="177"/>
        <end position="193"/>
    </location>
</feature>
<dbReference type="AlphaFoldDB" id="A0A9D7SZ03"/>
<feature type="transmembrane region" description="Helical" evidence="1">
    <location>
        <begin position="228"/>
        <end position="248"/>
    </location>
</feature>
<feature type="transmembrane region" description="Helical" evidence="1">
    <location>
        <begin position="330"/>
        <end position="363"/>
    </location>
</feature>
<gene>
    <name evidence="3" type="ORF">IPP15_20705</name>
</gene>